<evidence type="ECO:0000256" key="7">
    <source>
        <dbReference type="PROSITE-ProRule" id="PRU00325"/>
    </source>
</evidence>
<dbReference type="SUPFAM" id="SSF54001">
    <property type="entry name" value="Cysteine proteinases"/>
    <property type="match status" value="1"/>
</dbReference>
<evidence type="ECO:0000256" key="6">
    <source>
        <dbReference type="ARBA" id="ARBA00022833"/>
    </source>
</evidence>
<sequence>MEPKGASEAQKQTPVRCTEEAAPTRKTGSASSHGMEKNDNSDADFLPDGTGESEDDKKSSVDSDEPPTQPCKGKLPATKASKVKRKPSAIGKENPICGKKRLYSPHISVEDRGRPLHSPPPKMRKTTPDPLPGDMQNSGQREDRESGMNSCKSVRPEYNPRKRSSKYLDELKSMQKDREEIVNVVPPFPSLPITSWEEFDKIFNSYKIEHNLKFRVRSSQTTVLYNSTNADQIPTEFQWVSKIFRCTHGVSQSSRSKGHRNRKIRYCGCKARFTAVVNRTDAEDFTIKILNENHTHSHPTTASEASSYLTTKTLPLDEHDREDVKTLADARVSSKHISNFLNDRIGCKITPQQTRNLIRNIMGGDSAEVRLKDMLHALRQLDDSDVLVMQDQIGMTTGIILQTKVQKLMFEHWGETLAMDFTHGTNNLGYHLGSLVVTTATGRGFPVVDFICLNEQALTITKVLEYFKDKNPGWNQVQSVVIDKDFVEWGVLKVAFPGAKILLCQFHAITYWKKVMKRPVYRLRVSQCEELLVRMSKLLYSNSCARYNFHYDALRQYCKDEKREAFFAYFDKNWDSCRDIIESNWNQVKMLLGHKTRIDKTIAGLLQHQMTITQKIAFTIGLQHSSSRIPKTVPKFLRSVATRLSADTFATVKKEWERFVNLMAGATTKRVPGSISFWKVDSGNEQFVCDAREWTCTCLFFTSHHLPCRHIMQLAECGLGFKVLPVVSIDARWSLSVALDVKGDLTAAADLLKPIVQMSKLRSSKVKLPEQDKVAERSGNSGAPRADAKTPKEVAYVRLYRKERANQVVLSSSEKYSYAKAMLEPLLEHLSCLSSAAFYQELSAWKDAVQIGLNHAESDCGRSDHNTDDGDQDGLSSLDPLDAMDTVKLMEELEDYMPVTDGCTDSGGTSELDEKISTSEPGEAISHTPKPPSRAVDIINLPQPKRRGNSRVTTKQLRQTTLTSGQPRLAVHKYPSGLTVTLDHFVRWARNTPNLKFVMETLAKYPVQLEDPYLRARTIECRWEAKRPTDYMHAFAIPVDLSRSLQAAVTTAWKDQNAPDPLTDTVKKHGVRLDIVATIDPKLWEFSRHQDLANEVIGKFASSRLLTEIRTLTGTGSTTFENILGGLCRGWLNDTHIDFCLRAIGGAVGGCYVISSLMWDFGWPSTPKIPIGQVNFVLHAVHLDDNHWGVVIIHLQTTNTSVRVHVHMYEPLISECYHKSMEKVWEGIPKDDHDSATEGKEGLRGYLDRWLTVSKPNSEIVIENVEWVLSPRQPDGSSCGVLVVAQCYNYVTGNITEQTYDVSKNDVKVMRLRILWTILHMSKEIPISDTDAATTTETLQKLQKELG</sequence>
<dbReference type="InterPro" id="IPR007527">
    <property type="entry name" value="Znf_SWIM"/>
</dbReference>
<dbReference type="GO" id="GO:0008270">
    <property type="term" value="F:zinc ion binding"/>
    <property type="evidence" value="ECO:0007669"/>
    <property type="project" value="UniProtKB-KW"/>
</dbReference>
<feature type="domain" description="Ubiquitin-like protease family profile" evidence="9">
    <location>
        <begin position="1090"/>
        <end position="1290"/>
    </location>
</feature>
<comment type="similarity">
    <text evidence="1">Belongs to the peptidase C48 family.</text>
</comment>
<dbReference type="Proteomes" id="UP000053236">
    <property type="component" value="Unassembled WGS sequence"/>
</dbReference>
<reference evidence="11" key="1">
    <citation type="submission" date="2013-11" db="EMBL/GenBank/DDBJ databases">
        <title>The Genome Sequence of Phytophthora parasitica CJ02B3.</title>
        <authorList>
            <consortium name="The Broad Institute Genomics Platform"/>
            <person name="Russ C."/>
            <person name="Tyler B."/>
            <person name="Panabieres F."/>
            <person name="Shan W."/>
            <person name="Tripathy S."/>
            <person name="Grunwald N."/>
            <person name="Machado M."/>
            <person name="Johnson C.S."/>
            <person name="Arredondo F."/>
            <person name="Hong C."/>
            <person name="Coffey M."/>
            <person name="Young S.K."/>
            <person name="Zeng Q."/>
            <person name="Gargeya S."/>
            <person name="Fitzgerald M."/>
            <person name="Abouelleil A."/>
            <person name="Alvarado L."/>
            <person name="Chapman S.B."/>
            <person name="Gainer-Dewar J."/>
            <person name="Goldberg J."/>
            <person name="Griggs A."/>
            <person name="Gujja S."/>
            <person name="Hansen M."/>
            <person name="Howarth C."/>
            <person name="Imamovic A."/>
            <person name="Ireland A."/>
            <person name="Larimer J."/>
            <person name="McCowan C."/>
            <person name="Murphy C."/>
            <person name="Pearson M."/>
            <person name="Poon T.W."/>
            <person name="Priest M."/>
            <person name="Roberts A."/>
            <person name="Saif S."/>
            <person name="Shea T."/>
            <person name="Sykes S."/>
            <person name="Wortman J."/>
            <person name="Nusbaum C."/>
            <person name="Birren B."/>
        </authorList>
    </citation>
    <scope>NUCLEOTIDE SEQUENCE [LARGE SCALE GENOMIC DNA]</scope>
    <source>
        <strain evidence="11">CJ02B3</strain>
    </source>
</reference>
<keyword evidence="6" id="KW-0862">Zinc</keyword>
<evidence type="ECO:0000256" key="8">
    <source>
        <dbReference type="SAM" id="MobiDB-lite"/>
    </source>
</evidence>
<keyword evidence="2" id="KW-0645">Protease</keyword>
<dbReference type="EMBL" id="KI686784">
    <property type="protein sequence ID" value="ETK84531.1"/>
    <property type="molecule type" value="Genomic_DNA"/>
</dbReference>
<accession>W2GQG8</accession>
<dbReference type="Pfam" id="PF21056">
    <property type="entry name" value="ZSWIM1-3_RNaseH-like"/>
    <property type="match status" value="1"/>
</dbReference>
<feature type="compositionally biased region" description="Basic and acidic residues" evidence="8">
    <location>
        <begin position="154"/>
        <end position="166"/>
    </location>
</feature>
<evidence type="ECO:0000256" key="5">
    <source>
        <dbReference type="ARBA" id="ARBA00022801"/>
    </source>
</evidence>
<dbReference type="InterPro" id="IPR003653">
    <property type="entry name" value="Peptidase_C48_C"/>
</dbReference>
<feature type="region of interest" description="Disordered" evidence="8">
    <location>
        <begin position="898"/>
        <end position="934"/>
    </location>
</feature>
<evidence type="ECO:0000259" key="10">
    <source>
        <dbReference type="PROSITE" id="PS50966"/>
    </source>
</evidence>
<protein>
    <recommendedName>
        <fullName evidence="12">SWIM-type domain-containing protein</fullName>
    </recommendedName>
</protein>
<keyword evidence="4 7" id="KW-0863">Zinc-finger</keyword>
<dbReference type="PROSITE" id="PS50600">
    <property type="entry name" value="ULP_PROTEASE"/>
    <property type="match status" value="1"/>
</dbReference>
<gene>
    <name evidence="11" type="ORF">L915_10515</name>
</gene>
<evidence type="ECO:0000256" key="2">
    <source>
        <dbReference type="ARBA" id="ARBA00022670"/>
    </source>
</evidence>
<dbReference type="GO" id="GO:0006508">
    <property type="term" value="P:proteolysis"/>
    <property type="evidence" value="ECO:0007669"/>
    <property type="project" value="UniProtKB-KW"/>
</dbReference>
<dbReference type="VEuPathDB" id="FungiDB:PPTG_12445"/>
<feature type="compositionally biased region" description="Basic and acidic residues" evidence="8">
    <location>
        <begin position="859"/>
        <end position="868"/>
    </location>
</feature>
<dbReference type="InterPro" id="IPR048325">
    <property type="entry name" value="ZSWIM3_N"/>
</dbReference>
<feature type="compositionally biased region" description="Basic and acidic residues" evidence="8">
    <location>
        <begin position="767"/>
        <end position="776"/>
    </location>
</feature>
<evidence type="ECO:0000259" key="9">
    <source>
        <dbReference type="PROSITE" id="PS50600"/>
    </source>
</evidence>
<feature type="region of interest" description="Disordered" evidence="8">
    <location>
        <begin position="767"/>
        <end position="787"/>
    </location>
</feature>
<dbReference type="InterPro" id="IPR038765">
    <property type="entry name" value="Papain-like_cys_pep_sf"/>
</dbReference>
<evidence type="ECO:0008006" key="12">
    <source>
        <dbReference type="Google" id="ProtNLM"/>
    </source>
</evidence>
<dbReference type="InterPro" id="IPR006564">
    <property type="entry name" value="Znf_PMZ"/>
</dbReference>
<dbReference type="SMART" id="SM00575">
    <property type="entry name" value="ZnF_PMZ"/>
    <property type="match status" value="1"/>
</dbReference>
<dbReference type="InterPro" id="IPR048324">
    <property type="entry name" value="ZSWIM1-3_RNaseH-like"/>
</dbReference>
<feature type="region of interest" description="Disordered" evidence="8">
    <location>
        <begin position="859"/>
        <end position="880"/>
    </location>
</feature>
<dbReference type="Gene3D" id="3.40.395.10">
    <property type="entry name" value="Adenoviral Proteinase, Chain A"/>
    <property type="match status" value="1"/>
</dbReference>
<feature type="domain" description="SWIM-type" evidence="10">
    <location>
        <begin position="687"/>
        <end position="719"/>
    </location>
</feature>
<evidence type="ECO:0000313" key="11">
    <source>
        <dbReference type="EMBL" id="ETK84531.1"/>
    </source>
</evidence>
<dbReference type="InterPro" id="IPR052579">
    <property type="entry name" value="Zinc_finger_SWIM"/>
</dbReference>
<dbReference type="PANTHER" id="PTHR31569:SF4">
    <property type="entry name" value="SWIM-TYPE DOMAIN-CONTAINING PROTEIN"/>
    <property type="match status" value="1"/>
</dbReference>
<name>W2GQG8_PHYNI</name>
<evidence type="ECO:0000256" key="1">
    <source>
        <dbReference type="ARBA" id="ARBA00005234"/>
    </source>
</evidence>
<dbReference type="PANTHER" id="PTHR31569">
    <property type="entry name" value="SWIM-TYPE DOMAIN-CONTAINING PROTEIN"/>
    <property type="match status" value="1"/>
</dbReference>
<evidence type="ECO:0000256" key="3">
    <source>
        <dbReference type="ARBA" id="ARBA00022723"/>
    </source>
</evidence>
<feature type="region of interest" description="Disordered" evidence="8">
    <location>
        <begin position="1"/>
        <end position="166"/>
    </location>
</feature>
<keyword evidence="5" id="KW-0378">Hydrolase</keyword>
<dbReference type="PROSITE" id="PS50966">
    <property type="entry name" value="ZF_SWIM"/>
    <property type="match status" value="1"/>
</dbReference>
<evidence type="ECO:0000256" key="4">
    <source>
        <dbReference type="ARBA" id="ARBA00022771"/>
    </source>
</evidence>
<dbReference type="VEuPathDB" id="FungiDB:PPTG_15194"/>
<dbReference type="Pfam" id="PF21599">
    <property type="entry name" value="ZSWIM3_N"/>
    <property type="match status" value="1"/>
</dbReference>
<proteinExistence type="inferred from homology"/>
<organism evidence="11">
    <name type="scientific">Phytophthora nicotianae</name>
    <name type="common">Potato buckeye rot agent</name>
    <name type="synonym">Phytophthora parasitica</name>
    <dbReference type="NCBI Taxonomy" id="4792"/>
    <lineage>
        <taxon>Eukaryota</taxon>
        <taxon>Sar</taxon>
        <taxon>Stramenopiles</taxon>
        <taxon>Oomycota</taxon>
        <taxon>Peronosporomycetes</taxon>
        <taxon>Peronosporales</taxon>
        <taxon>Peronosporaceae</taxon>
        <taxon>Phytophthora</taxon>
    </lineage>
</organism>
<keyword evidence="3" id="KW-0479">Metal-binding</keyword>
<dbReference type="Pfam" id="PF04434">
    <property type="entry name" value="SWIM"/>
    <property type="match status" value="1"/>
</dbReference>
<dbReference type="GO" id="GO:0008234">
    <property type="term" value="F:cysteine-type peptidase activity"/>
    <property type="evidence" value="ECO:0007669"/>
    <property type="project" value="InterPro"/>
</dbReference>